<accession>A0ACD5GVY7</accession>
<dbReference type="Proteomes" id="UP000095472">
    <property type="component" value="Chromosome"/>
</dbReference>
<keyword evidence="2" id="KW-1185">Reference proteome</keyword>
<protein>
    <submittedName>
        <fullName evidence="1">Uncharacterized protein</fullName>
    </submittedName>
</protein>
<evidence type="ECO:0000313" key="1">
    <source>
        <dbReference type="EMBL" id="XPM65013.1"/>
    </source>
</evidence>
<organism evidence="1 2">
    <name type="scientific">Desertifilum tharense IPPAS B-1220</name>
    <dbReference type="NCBI Taxonomy" id="1781255"/>
    <lineage>
        <taxon>Bacteria</taxon>
        <taxon>Bacillati</taxon>
        <taxon>Cyanobacteriota</taxon>
        <taxon>Cyanophyceae</taxon>
        <taxon>Desertifilales</taxon>
        <taxon>Desertifilaceae</taxon>
        <taxon>Desertifilum</taxon>
    </lineage>
</organism>
<dbReference type="EMBL" id="CP182909">
    <property type="protein sequence ID" value="XPM65013.1"/>
    <property type="molecule type" value="Genomic_DNA"/>
</dbReference>
<gene>
    <name evidence="1" type="ORF">BH720_003860</name>
</gene>
<reference evidence="1 2" key="1">
    <citation type="journal article" date="2016" name="Genome Announc.">
        <title>Draft Genome Sequence of the Thermotolerant Cyanobacterium Desertifilum sp. IPPAS B-1220.</title>
        <authorList>
            <person name="Mironov K.S."/>
            <person name="Sinetova M.A."/>
            <person name="Bolatkhan K."/>
            <person name="Zayadan B.K."/>
            <person name="Ustinova V.V."/>
            <person name="Kupriyanova E.V."/>
            <person name="Skrypnik A.N."/>
            <person name="Gogoleva N.E."/>
            <person name="Gogolev Y.V."/>
            <person name="Los D.A."/>
        </authorList>
    </citation>
    <scope>NUCLEOTIDE SEQUENCE [LARGE SCALE GENOMIC DNA]</scope>
    <source>
        <strain evidence="1 2">IPPAS B-1220</strain>
    </source>
</reference>
<proteinExistence type="predicted"/>
<sequence length="168" mass="18988">MILPYGVGNDWQENLQKIAQIADRRELAQNAIAQHQQRIAQVRQNLAAAIQERSRILVLVGNQLDRGLRVEGNTTSCGSLLENIGFELVLPPTRQREVPIYRLKNCPSFPPILFYCWVTTLAAMHPKLRTSSDRSYNKFNKTGRITRSPNRSKPVKTTASILPVLIVV</sequence>
<evidence type="ECO:0000313" key="2">
    <source>
        <dbReference type="Proteomes" id="UP000095472"/>
    </source>
</evidence>
<name>A0ACD5GVY7_9CYAN</name>